<keyword evidence="9" id="KW-1185">Reference proteome</keyword>
<evidence type="ECO:0000256" key="5">
    <source>
        <dbReference type="ARBA" id="ARBA00022723"/>
    </source>
</evidence>
<dbReference type="Pfam" id="PF13359">
    <property type="entry name" value="DDE_Tnp_4"/>
    <property type="match status" value="1"/>
</dbReference>
<proteinExistence type="inferred from homology"/>
<dbReference type="PANTHER" id="PTHR22930">
    <property type="match status" value="1"/>
</dbReference>
<evidence type="ECO:0000259" key="8">
    <source>
        <dbReference type="Pfam" id="PF13359"/>
    </source>
</evidence>
<evidence type="ECO:0000256" key="1">
    <source>
        <dbReference type="ARBA" id="ARBA00001968"/>
    </source>
</evidence>
<dbReference type="InterPro" id="IPR045249">
    <property type="entry name" value="HARBI1-like"/>
</dbReference>
<dbReference type="AlphaFoldDB" id="A0A915DTI9"/>
<dbReference type="WBParaSite" id="jg22780">
    <property type="protein sequence ID" value="jg22780"/>
    <property type="gene ID" value="jg22780"/>
</dbReference>
<dbReference type="PANTHER" id="PTHR22930:SF269">
    <property type="entry name" value="NUCLEASE HARBI1-LIKE PROTEIN"/>
    <property type="match status" value="1"/>
</dbReference>
<dbReference type="InterPro" id="IPR027806">
    <property type="entry name" value="HARBI1_dom"/>
</dbReference>
<keyword evidence="4" id="KW-0540">Nuclease</keyword>
<evidence type="ECO:0000256" key="6">
    <source>
        <dbReference type="ARBA" id="ARBA00022801"/>
    </source>
</evidence>
<evidence type="ECO:0000313" key="9">
    <source>
        <dbReference type="Proteomes" id="UP000887574"/>
    </source>
</evidence>
<evidence type="ECO:0000313" key="10">
    <source>
        <dbReference type="WBParaSite" id="jg22780"/>
    </source>
</evidence>
<comment type="cofactor">
    <cofactor evidence="1">
        <name>a divalent metal cation</name>
        <dbReference type="ChEBI" id="CHEBI:60240"/>
    </cofactor>
</comment>
<dbReference type="Proteomes" id="UP000887574">
    <property type="component" value="Unplaced"/>
</dbReference>
<evidence type="ECO:0000256" key="2">
    <source>
        <dbReference type="ARBA" id="ARBA00004123"/>
    </source>
</evidence>
<keyword evidence="6" id="KW-0378">Hydrolase</keyword>
<feature type="domain" description="DDE Tnp4" evidence="8">
    <location>
        <begin position="165"/>
        <end position="329"/>
    </location>
</feature>
<dbReference type="GO" id="GO:0005634">
    <property type="term" value="C:nucleus"/>
    <property type="evidence" value="ECO:0007669"/>
    <property type="project" value="UniProtKB-SubCell"/>
</dbReference>
<name>A0A915DTI9_9BILA</name>
<comment type="subcellular location">
    <subcellularLocation>
        <location evidence="2">Nucleus</location>
    </subcellularLocation>
</comment>
<dbReference type="GO" id="GO:0004518">
    <property type="term" value="F:nuclease activity"/>
    <property type="evidence" value="ECO:0007669"/>
    <property type="project" value="UniProtKB-KW"/>
</dbReference>
<dbReference type="GO" id="GO:0046872">
    <property type="term" value="F:metal ion binding"/>
    <property type="evidence" value="ECO:0007669"/>
    <property type="project" value="UniProtKB-KW"/>
</dbReference>
<evidence type="ECO:0000256" key="3">
    <source>
        <dbReference type="ARBA" id="ARBA00006958"/>
    </source>
</evidence>
<organism evidence="9 10">
    <name type="scientific">Ditylenchus dipsaci</name>
    <dbReference type="NCBI Taxonomy" id="166011"/>
    <lineage>
        <taxon>Eukaryota</taxon>
        <taxon>Metazoa</taxon>
        <taxon>Ecdysozoa</taxon>
        <taxon>Nematoda</taxon>
        <taxon>Chromadorea</taxon>
        <taxon>Rhabditida</taxon>
        <taxon>Tylenchina</taxon>
        <taxon>Tylenchomorpha</taxon>
        <taxon>Sphaerularioidea</taxon>
        <taxon>Anguinidae</taxon>
        <taxon>Anguininae</taxon>
        <taxon>Ditylenchus</taxon>
    </lineage>
</organism>
<evidence type="ECO:0000256" key="4">
    <source>
        <dbReference type="ARBA" id="ARBA00022722"/>
    </source>
</evidence>
<keyword evidence="7" id="KW-0539">Nucleus</keyword>
<dbReference type="GO" id="GO:0016787">
    <property type="term" value="F:hydrolase activity"/>
    <property type="evidence" value="ECO:0007669"/>
    <property type="project" value="UniProtKB-KW"/>
</dbReference>
<evidence type="ECO:0000256" key="7">
    <source>
        <dbReference type="ARBA" id="ARBA00023242"/>
    </source>
</evidence>
<comment type="similarity">
    <text evidence="3">Belongs to the HARBI1 family.</text>
</comment>
<accession>A0A915DTI9</accession>
<reference evidence="10" key="1">
    <citation type="submission" date="2022-11" db="UniProtKB">
        <authorList>
            <consortium name="WormBaseParasite"/>
        </authorList>
    </citation>
    <scope>IDENTIFICATION</scope>
</reference>
<sequence>MLSNRKKIALLLYLRQRNRKRSCWIHPMNVRRAEVGAFVTTMPDLKKYPEKCLKYIRMDITTFYKLLEIVKPSITHVSIRVPVSSEERLMVTLRFLATGESYSSLSYSYRLGISTISDIVRETCEAIYNNLRAKYLAIPRKEAEWAVISREFWHRWQVPMVLGAIDGKHVVMKKPANSGSLYYNYKGSCSIVIMACVDAKYRCLMCDFGSYGHNGDAGIYDGSDFKQALDENTLDLPKPDFLPGTETLLNYHFLGDGAFPLSERMMKPFPGYKLSKDERIFNYRTSRGRRVVENFFGILAATWRCLLWGLEVKEQNADWIIKATVVLHNFLLDEMKGKTGDLSDLADTGMRMMDYGEI</sequence>
<protein>
    <submittedName>
        <fullName evidence="10">DDE Tnp4 domain-containing protein</fullName>
    </submittedName>
</protein>
<keyword evidence="5" id="KW-0479">Metal-binding</keyword>